<proteinExistence type="predicted"/>
<sequence length="47" mass="5089">MPTLNKNIKNLLDDFCNHAGANGTTAFANSEAQTVFHGDRSDQGDDH</sequence>
<name>A0A1H9R4V8_9GAMM</name>
<dbReference type="EMBL" id="FOFJ01000074">
    <property type="protein sequence ID" value="SER67575.1"/>
    <property type="molecule type" value="Genomic_DNA"/>
</dbReference>
<evidence type="ECO:0000313" key="1">
    <source>
        <dbReference type="EMBL" id="SER67575.1"/>
    </source>
</evidence>
<dbReference type="AlphaFoldDB" id="A0A1H9R4V8"/>
<evidence type="ECO:0000313" key="2">
    <source>
        <dbReference type="Proteomes" id="UP000199267"/>
    </source>
</evidence>
<gene>
    <name evidence="1" type="ORF">SAMN04244573_04086</name>
</gene>
<protein>
    <submittedName>
        <fullName evidence="1">Uncharacterized protein</fullName>
    </submittedName>
</protein>
<accession>A0A1H9R4V8</accession>
<dbReference type="Proteomes" id="UP000199267">
    <property type="component" value="Unassembled WGS sequence"/>
</dbReference>
<feature type="non-terminal residue" evidence="1">
    <location>
        <position position="47"/>
    </location>
</feature>
<organism evidence="1 2">
    <name type="scientific">Azotobacter beijerinckii</name>
    <dbReference type="NCBI Taxonomy" id="170623"/>
    <lineage>
        <taxon>Bacteria</taxon>
        <taxon>Pseudomonadati</taxon>
        <taxon>Pseudomonadota</taxon>
        <taxon>Gammaproteobacteria</taxon>
        <taxon>Pseudomonadales</taxon>
        <taxon>Pseudomonadaceae</taxon>
        <taxon>Azotobacter</taxon>
    </lineage>
</organism>
<reference evidence="1 2" key="1">
    <citation type="submission" date="2016-10" db="EMBL/GenBank/DDBJ databases">
        <authorList>
            <person name="de Groot N.N."/>
        </authorList>
    </citation>
    <scope>NUCLEOTIDE SEQUENCE [LARGE SCALE GENOMIC DNA]</scope>
    <source>
        <strain evidence="1 2">DSM 378</strain>
    </source>
</reference>